<keyword evidence="3" id="KW-1185">Reference proteome</keyword>
<keyword evidence="1" id="KW-0812">Transmembrane</keyword>
<reference evidence="2 3" key="1">
    <citation type="submission" date="2020-08" db="EMBL/GenBank/DDBJ databases">
        <title>Aphidius gifuensis genome sequencing and assembly.</title>
        <authorList>
            <person name="Du Z."/>
        </authorList>
    </citation>
    <scope>NUCLEOTIDE SEQUENCE [LARGE SCALE GENOMIC DNA]</scope>
    <source>
        <strain evidence="2">YNYX2018</strain>
        <tissue evidence="2">Adults</tissue>
    </source>
</reference>
<evidence type="ECO:0000256" key="1">
    <source>
        <dbReference type="SAM" id="Phobius"/>
    </source>
</evidence>
<organism evidence="2 3">
    <name type="scientific">Aphidius gifuensis</name>
    <name type="common">Parasitoid wasp</name>
    <dbReference type="NCBI Taxonomy" id="684658"/>
    <lineage>
        <taxon>Eukaryota</taxon>
        <taxon>Metazoa</taxon>
        <taxon>Ecdysozoa</taxon>
        <taxon>Arthropoda</taxon>
        <taxon>Hexapoda</taxon>
        <taxon>Insecta</taxon>
        <taxon>Pterygota</taxon>
        <taxon>Neoptera</taxon>
        <taxon>Endopterygota</taxon>
        <taxon>Hymenoptera</taxon>
        <taxon>Apocrita</taxon>
        <taxon>Ichneumonoidea</taxon>
        <taxon>Braconidae</taxon>
        <taxon>Aphidiinae</taxon>
        <taxon>Aphidius</taxon>
    </lineage>
</organism>
<dbReference type="GO" id="GO:0008028">
    <property type="term" value="F:monocarboxylic acid transmembrane transporter activity"/>
    <property type="evidence" value="ECO:0007669"/>
    <property type="project" value="TreeGrafter"/>
</dbReference>
<dbReference type="Proteomes" id="UP000639338">
    <property type="component" value="Unassembled WGS sequence"/>
</dbReference>
<dbReference type="InterPro" id="IPR036259">
    <property type="entry name" value="MFS_trans_sf"/>
</dbReference>
<dbReference type="PANTHER" id="PTHR11360:SF8">
    <property type="entry name" value="BCDNA.LD28120-RELATED"/>
    <property type="match status" value="1"/>
</dbReference>
<dbReference type="PROSITE" id="PS51257">
    <property type="entry name" value="PROKAR_LIPOPROTEIN"/>
    <property type="match status" value="1"/>
</dbReference>
<feature type="transmembrane region" description="Helical" evidence="1">
    <location>
        <begin position="26"/>
        <end position="46"/>
    </location>
</feature>
<dbReference type="InterPro" id="IPR050327">
    <property type="entry name" value="Proton-linked_MCT"/>
</dbReference>
<sequence length="138" mass="15061">MRDRKEKSKVDTKTFQNDFVAPDGGWGWIIIVACGISNLCVLPVLQNFGLIFLERFSQLGLSSSEITTIINVNMAVTSILGLANGPMFKKYSFRQVAFFGGLVCTIAIIALSIASTFTGIFVSMSIFYGKFNNSIAVV</sequence>
<feature type="transmembrane region" description="Helical" evidence="1">
    <location>
        <begin position="66"/>
        <end position="84"/>
    </location>
</feature>
<feature type="transmembrane region" description="Helical" evidence="1">
    <location>
        <begin position="96"/>
        <end position="128"/>
    </location>
</feature>
<dbReference type="SUPFAM" id="SSF103473">
    <property type="entry name" value="MFS general substrate transporter"/>
    <property type="match status" value="1"/>
</dbReference>
<dbReference type="OrthoDB" id="410267at2759"/>
<dbReference type="PANTHER" id="PTHR11360">
    <property type="entry name" value="MONOCARBOXYLATE TRANSPORTER"/>
    <property type="match status" value="1"/>
</dbReference>
<dbReference type="Gene3D" id="1.20.1250.20">
    <property type="entry name" value="MFS general substrate transporter like domains"/>
    <property type="match status" value="1"/>
</dbReference>
<proteinExistence type="predicted"/>
<dbReference type="AlphaFoldDB" id="A0A834XIC5"/>
<dbReference type="EMBL" id="JACMRX010000006">
    <property type="protein sequence ID" value="KAF7987613.1"/>
    <property type="molecule type" value="Genomic_DNA"/>
</dbReference>
<gene>
    <name evidence="2" type="ORF">HCN44_003476</name>
</gene>
<protein>
    <submittedName>
        <fullName evidence="2">Uncharacterized protein</fullName>
    </submittedName>
</protein>
<accession>A0A834XIC5</accession>
<evidence type="ECO:0000313" key="2">
    <source>
        <dbReference type="EMBL" id="KAF7987613.1"/>
    </source>
</evidence>
<comment type="caution">
    <text evidence="2">The sequence shown here is derived from an EMBL/GenBank/DDBJ whole genome shotgun (WGS) entry which is preliminary data.</text>
</comment>
<keyword evidence="1" id="KW-1133">Transmembrane helix</keyword>
<name>A0A834XIC5_APHGI</name>
<keyword evidence="1" id="KW-0472">Membrane</keyword>
<evidence type="ECO:0000313" key="3">
    <source>
        <dbReference type="Proteomes" id="UP000639338"/>
    </source>
</evidence>